<protein>
    <recommendedName>
        <fullName evidence="4">F-box domain-containing protein</fullName>
    </recommendedName>
</protein>
<evidence type="ECO:0000313" key="2">
    <source>
        <dbReference type="EMBL" id="GMT29421.1"/>
    </source>
</evidence>
<name>A0AAV5WEW3_9BILA</name>
<accession>A0AAV5WEW3</accession>
<keyword evidence="3" id="KW-1185">Reference proteome</keyword>
<dbReference type="Proteomes" id="UP001432322">
    <property type="component" value="Unassembled WGS sequence"/>
</dbReference>
<dbReference type="CDD" id="cd09917">
    <property type="entry name" value="F-box_SF"/>
    <property type="match status" value="1"/>
</dbReference>
<evidence type="ECO:0008006" key="4">
    <source>
        <dbReference type="Google" id="ProtNLM"/>
    </source>
</evidence>
<gene>
    <name evidence="2" type="ORF">PFISCL1PPCAC_20718</name>
</gene>
<feature type="region of interest" description="Disordered" evidence="1">
    <location>
        <begin position="51"/>
        <end position="98"/>
    </location>
</feature>
<feature type="compositionally biased region" description="Basic residues" evidence="1">
    <location>
        <begin position="69"/>
        <end position="85"/>
    </location>
</feature>
<comment type="caution">
    <text evidence="2">The sequence shown here is derived from an EMBL/GenBank/DDBJ whole genome shotgun (WGS) entry which is preliminary data.</text>
</comment>
<evidence type="ECO:0000313" key="3">
    <source>
        <dbReference type="Proteomes" id="UP001432322"/>
    </source>
</evidence>
<dbReference type="EMBL" id="BTSY01000005">
    <property type="protein sequence ID" value="GMT29421.1"/>
    <property type="molecule type" value="Genomic_DNA"/>
</dbReference>
<organism evidence="2 3">
    <name type="scientific">Pristionchus fissidentatus</name>
    <dbReference type="NCBI Taxonomy" id="1538716"/>
    <lineage>
        <taxon>Eukaryota</taxon>
        <taxon>Metazoa</taxon>
        <taxon>Ecdysozoa</taxon>
        <taxon>Nematoda</taxon>
        <taxon>Chromadorea</taxon>
        <taxon>Rhabditida</taxon>
        <taxon>Rhabditina</taxon>
        <taxon>Diplogasteromorpha</taxon>
        <taxon>Diplogasteroidea</taxon>
        <taxon>Neodiplogasteridae</taxon>
        <taxon>Pristionchus</taxon>
    </lineage>
</organism>
<evidence type="ECO:0000256" key="1">
    <source>
        <dbReference type="SAM" id="MobiDB-lite"/>
    </source>
</evidence>
<reference evidence="2" key="1">
    <citation type="submission" date="2023-10" db="EMBL/GenBank/DDBJ databases">
        <title>Genome assembly of Pristionchus species.</title>
        <authorList>
            <person name="Yoshida K."/>
            <person name="Sommer R.J."/>
        </authorList>
    </citation>
    <scope>NUCLEOTIDE SEQUENCE</scope>
    <source>
        <strain evidence="2">RS5133</strain>
    </source>
</reference>
<sequence length="455" mass="52128">MILFLYYLDLIILILLLAVLIEIAMGICKQIKFNLFSAMMVAPRRSLRVREQPVKSAAPSSNRQDVQRTKRRAPTKAKKGGAKKRCLNEGASSSAPPADIATPALTIRRAEPRLDGMPPEILTRILRYCGVRDRLSVRGTNRELECRVAETDLYCKGMFMLQKYGAFRWATIGHDDGSYLYQESLPEFRDKNWIKNAIVISEDVSKAVRVERFRGRLFARAHFNHVFFNFDTLDKKGMKLIESILDGCTYKQIRVNGDMYDTERWITMRSFLQKYENNEAHGFHIYVNSFLLTRRIPILRSFNRPIAFLTKSHDMTAEMVLEMARRGDTLMSPTVDFPSKKYIFDLLRIVASATVPQEICTTTPDNLGVHLVRRSIGASLGLRFRGGNVVNVNPAMSKYPDIDVVLRRDRNNLAEGGDFDLILKGARLMFRSSVRAHFLQCRIMISNDVNGRQDW</sequence>
<dbReference type="AlphaFoldDB" id="A0AAV5WEW3"/>
<proteinExistence type="predicted"/>